<accession>A0AAD9M745</accession>
<proteinExistence type="inferred from homology"/>
<dbReference type="CDD" id="cd01412">
    <property type="entry name" value="SIRT5_Af1_CobB"/>
    <property type="match status" value="1"/>
</dbReference>
<feature type="domain" description="Deacetylase sirtuin-type" evidence="5">
    <location>
        <begin position="1"/>
        <end position="302"/>
    </location>
</feature>
<dbReference type="Gene3D" id="3.30.1600.10">
    <property type="entry name" value="SIR2/SIRT2 'Small Domain"/>
    <property type="match status" value="1"/>
</dbReference>
<feature type="binding site" evidence="4">
    <location>
        <position position="198"/>
    </location>
    <ligand>
        <name>Zn(2+)</name>
        <dbReference type="ChEBI" id="CHEBI:29105"/>
    </ligand>
</feature>
<dbReference type="PROSITE" id="PS50305">
    <property type="entry name" value="SIRTUIN"/>
    <property type="match status" value="1"/>
</dbReference>
<dbReference type="EMBL" id="MU842840">
    <property type="protein sequence ID" value="KAK2031455.1"/>
    <property type="molecule type" value="Genomic_DNA"/>
</dbReference>
<dbReference type="Pfam" id="PF02146">
    <property type="entry name" value="SIR2"/>
    <property type="match status" value="1"/>
</dbReference>
<evidence type="ECO:0000256" key="1">
    <source>
        <dbReference type="ARBA" id="ARBA00006924"/>
    </source>
</evidence>
<dbReference type="InterPro" id="IPR003000">
    <property type="entry name" value="Sirtuin"/>
</dbReference>
<dbReference type="InterPro" id="IPR050134">
    <property type="entry name" value="NAD-dep_sirtuin_deacylases"/>
</dbReference>
<dbReference type="GO" id="GO:0046872">
    <property type="term" value="F:metal ion binding"/>
    <property type="evidence" value="ECO:0007669"/>
    <property type="project" value="UniProtKB-KW"/>
</dbReference>
<reference evidence="6" key="1">
    <citation type="submission" date="2021-06" db="EMBL/GenBank/DDBJ databases">
        <title>Comparative genomics, transcriptomics and evolutionary studies reveal genomic signatures of adaptation to plant cell wall in hemibiotrophic fungi.</title>
        <authorList>
            <consortium name="DOE Joint Genome Institute"/>
            <person name="Baroncelli R."/>
            <person name="Diaz J.F."/>
            <person name="Benocci T."/>
            <person name="Peng M."/>
            <person name="Battaglia E."/>
            <person name="Haridas S."/>
            <person name="Andreopoulos W."/>
            <person name="Labutti K."/>
            <person name="Pangilinan J."/>
            <person name="Floch G.L."/>
            <person name="Makela M.R."/>
            <person name="Henrissat B."/>
            <person name="Grigoriev I.V."/>
            <person name="Crouch J.A."/>
            <person name="De Vries R.P."/>
            <person name="Sukno S.A."/>
            <person name="Thon M.R."/>
        </authorList>
    </citation>
    <scope>NUCLEOTIDE SEQUENCE</scope>
    <source>
        <strain evidence="6">MAFF235873</strain>
    </source>
</reference>
<dbReference type="GO" id="GO:0036055">
    <property type="term" value="F:protein-succinyllysine desuccinylase activity"/>
    <property type="evidence" value="ECO:0007669"/>
    <property type="project" value="InterPro"/>
</dbReference>
<protein>
    <submittedName>
        <fullName evidence="6">Sir2 family protein</fullName>
    </submittedName>
</protein>
<comment type="caution">
    <text evidence="6">The sequence shown here is derived from an EMBL/GenBank/DDBJ whole genome shotgun (WGS) entry which is preliminary data.</text>
</comment>
<organism evidence="6 7">
    <name type="scientific">Colletotrichum zoysiae</name>
    <dbReference type="NCBI Taxonomy" id="1216348"/>
    <lineage>
        <taxon>Eukaryota</taxon>
        <taxon>Fungi</taxon>
        <taxon>Dikarya</taxon>
        <taxon>Ascomycota</taxon>
        <taxon>Pezizomycotina</taxon>
        <taxon>Sordariomycetes</taxon>
        <taxon>Hypocreomycetidae</taxon>
        <taxon>Glomerellales</taxon>
        <taxon>Glomerellaceae</taxon>
        <taxon>Colletotrichum</taxon>
        <taxon>Colletotrichum graminicola species complex</taxon>
    </lineage>
</organism>
<keyword evidence="7" id="KW-1185">Reference proteome</keyword>
<dbReference type="GO" id="GO:0070403">
    <property type="term" value="F:NAD+ binding"/>
    <property type="evidence" value="ECO:0007669"/>
    <property type="project" value="InterPro"/>
</dbReference>
<dbReference type="Gene3D" id="3.40.50.1220">
    <property type="entry name" value="TPP-binding domain"/>
    <property type="match status" value="1"/>
</dbReference>
<dbReference type="InterPro" id="IPR029035">
    <property type="entry name" value="DHS-like_NAD/FAD-binding_dom"/>
</dbReference>
<dbReference type="PANTHER" id="PTHR11085">
    <property type="entry name" value="NAD-DEPENDENT PROTEIN DEACYLASE SIRTUIN-5, MITOCHONDRIAL-RELATED"/>
    <property type="match status" value="1"/>
</dbReference>
<dbReference type="GO" id="GO:0017136">
    <property type="term" value="F:histone deacetylase activity, NAD-dependent"/>
    <property type="evidence" value="ECO:0007669"/>
    <property type="project" value="TreeGrafter"/>
</dbReference>
<comment type="similarity">
    <text evidence="1">Belongs to the sirtuin family. Class I subfamily.</text>
</comment>
<evidence type="ECO:0000313" key="7">
    <source>
        <dbReference type="Proteomes" id="UP001232148"/>
    </source>
</evidence>
<dbReference type="SUPFAM" id="SSF52467">
    <property type="entry name" value="DHS-like NAD/FAD-binding domain"/>
    <property type="match status" value="1"/>
</dbReference>
<evidence type="ECO:0000313" key="6">
    <source>
        <dbReference type="EMBL" id="KAK2031455.1"/>
    </source>
</evidence>
<dbReference type="InterPro" id="IPR027546">
    <property type="entry name" value="Sirtuin_class_III"/>
</dbReference>
<keyword evidence="4" id="KW-0862">Zinc</keyword>
<evidence type="ECO:0000256" key="4">
    <source>
        <dbReference type="PROSITE-ProRule" id="PRU00236"/>
    </source>
</evidence>
<dbReference type="AlphaFoldDB" id="A0AAD9M745"/>
<name>A0AAD9M745_9PEZI</name>
<keyword evidence="2" id="KW-0808">Transferase</keyword>
<dbReference type="Proteomes" id="UP001232148">
    <property type="component" value="Unassembled WGS sequence"/>
</dbReference>
<feature type="binding site" evidence="4">
    <location>
        <position position="195"/>
    </location>
    <ligand>
        <name>Zn(2+)</name>
        <dbReference type="ChEBI" id="CHEBI:29105"/>
    </ligand>
</feature>
<evidence type="ECO:0000259" key="5">
    <source>
        <dbReference type="PROSITE" id="PS50305"/>
    </source>
</evidence>
<dbReference type="PANTHER" id="PTHR11085:SF10">
    <property type="entry name" value="NAD-DEPENDENT PROTEIN DEACYLASE SIRTUIN-5, MITOCHONDRIAL-RELATED"/>
    <property type="match status" value="1"/>
</dbReference>
<dbReference type="GO" id="GO:0005634">
    <property type="term" value="C:nucleus"/>
    <property type="evidence" value="ECO:0007669"/>
    <property type="project" value="TreeGrafter"/>
</dbReference>
<keyword evidence="4" id="KW-0479">Metal-binding</keyword>
<dbReference type="InterPro" id="IPR026590">
    <property type="entry name" value="Ssirtuin_cat_dom"/>
</dbReference>
<gene>
    <name evidence="6" type="ORF">LX32DRAFT_613684</name>
</gene>
<feature type="active site" description="Proton acceptor" evidence="4">
    <location>
        <position position="132"/>
    </location>
</feature>
<evidence type="ECO:0000256" key="2">
    <source>
        <dbReference type="ARBA" id="ARBA00022679"/>
    </source>
</evidence>
<keyword evidence="3" id="KW-0520">NAD</keyword>
<sequence length="313" mass="34310">MVPHNDVAAFHEALRSSRRVLALCGAGLSASSGLPTFRGAGGIWRNHDATALATMDAFSRDPGLVWLFYAYRRHMALNARPNPAHYALAALADKNPDFLCLTQNVDGELGRLTQPDLSPRAGHKTEQLRRLHGSLFDIKCANPRCAYVDRNNTLDPLCPALAPASEDVKDPSQTLPLLDPTRELARIDDADLPHCPSCKTGLLRPGVVWFNESLDEPMLRGIDEWIGKGKVDLMLVIGTSAKVYPAAGYIHEARKAGARVCTINPEAEGEGQRKPKMKRGDFAFARDAAEVLPLLLEPIIGKIQMEERTYTKA</sequence>
<feature type="binding site" evidence="4">
    <location>
        <position position="140"/>
    </location>
    <ligand>
        <name>Zn(2+)</name>
        <dbReference type="ChEBI" id="CHEBI:29105"/>
    </ligand>
</feature>
<evidence type="ECO:0000256" key="3">
    <source>
        <dbReference type="ARBA" id="ARBA00023027"/>
    </source>
</evidence>
<feature type="binding site" evidence="4">
    <location>
        <position position="145"/>
    </location>
    <ligand>
        <name>Zn(2+)</name>
        <dbReference type="ChEBI" id="CHEBI:29105"/>
    </ligand>
</feature>
<dbReference type="GO" id="GO:0036054">
    <property type="term" value="F:protein-malonyllysine demalonylase activity"/>
    <property type="evidence" value="ECO:0007669"/>
    <property type="project" value="InterPro"/>
</dbReference>
<dbReference type="InterPro" id="IPR026591">
    <property type="entry name" value="Sirtuin_cat_small_dom_sf"/>
</dbReference>